<dbReference type="SUPFAM" id="SSF53756">
    <property type="entry name" value="UDP-Glycosyltransferase/glycogen phosphorylase"/>
    <property type="match status" value="2"/>
</dbReference>
<dbReference type="Pfam" id="PF00535">
    <property type="entry name" value="Glycos_transf_2"/>
    <property type="match status" value="1"/>
</dbReference>
<evidence type="ECO:0008006" key="9">
    <source>
        <dbReference type="Google" id="ProtNLM"/>
    </source>
</evidence>
<dbReference type="AlphaFoldDB" id="A0A3Q9HS13"/>
<protein>
    <recommendedName>
        <fullName evidence="9">Glycosyltransferase 2-like domain-containing protein</fullName>
    </recommendedName>
</protein>
<dbReference type="EMBL" id="CP016379">
    <property type="protein sequence ID" value="AZR74446.1"/>
    <property type="molecule type" value="Genomic_DNA"/>
</dbReference>
<reference evidence="7 8" key="1">
    <citation type="submission" date="2016-07" db="EMBL/GenBank/DDBJ databases">
        <title>Genome and transcriptome analysis of iron-reducing fermentative bacteria Anoxybacter fermentans.</title>
        <authorList>
            <person name="Zeng X."/>
            <person name="Shao Z."/>
        </authorList>
    </citation>
    <scope>NUCLEOTIDE SEQUENCE [LARGE SCALE GENOMIC DNA]</scope>
    <source>
        <strain evidence="7 8">DY22613</strain>
    </source>
</reference>
<dbReference type="GO" id="GO:0016757">
    <property type="term" value="F:glycosyltransferase activity"/>
    <property type="evidence" value="ECO:0007669"/>
    <property type="project" value="UniProtKB-KW"/>
</dbReference>
<evidence type="ECO:0000256" key="2">
    <source>
        <dbReference type="ARBA" id="ARBA00006739"/>
    </source>
</evidence>
<dbReference type="InterPro" id="IPR001173">
    <property type="entry name" value="Glyco_trans_2-like"/>
</dbReference>
<dbReference type="PANTHER" id="PTHR43179">
    <property type="entry name" value="RHAMNOSYLTRANSFERASE WBBL"/>
    <property type="match status" value="1"/>
</dbReference>
<dbReference type="SUPFAM" id="SSF53448">
    <property type="entry name" value="Nucleotide-diphospho-sugar transferases"/>
    <property type="match status" value="1"/>
</dbReference>
<dbReference type="CDD" id="cd01635">
    <property type="entry name" value="Glycosyltransferase_GTB-type"/>
    <property type="match status" value="1"/>
</dbReference>
<dbReference type="RefSeq" id="WP_127017804.1">
    <property type="nucleotide sequence ID" value="NZ_CP016379.1"/>
</dbReference>
<feature type="domain" description="Glycosyltransferase 2-like" evidence="6">
    <location>
        <begin position="345"/>
        <end position="476"/>
    </location>
</feature>
<keyword evidence="3" id="KW-0328">Glycosyltransferase</keyword>
<gene>
    <name evidence="7" type="ORF">BBF96_14250</name>
</gene>
<dbReference type="PANTHER" id="PTHR43179:SF12">
    <property type="entry name" value="GALACTOFURANOSYLTRANSFERASE GLFT2"/>
    <property type="match status" value="1"/>
</dbReference>
<evidence type="ECO:0000259" key="6">
    <source>
        <dbReference type="Pfam" id="PF00535"/>
    </source>
</evidence>
<dbReference type="Pfam" id="PF00534">
    <property type="entry name" value="Glycos_transf_1"/>
    <property type="match status" value="1"/>
</dbReference>
<keyword evidence="8" id="KW-1185">Reference proteome</keyword>
<evidence type="ECO:0000313" key="8">
    <source>
        <dbReference type="Proteomes" id="UP000267250"/>
    </source>
</evidence>
<dbReference type="InterPro" id="IPR001296">
    <property type="entry name" value="Glyco_trans_1"/>
</dbReference>
<comment type="pathway">
    <text evidence="1">Cell wall biogenesis; cell wall polysaccharide biosynthesis.</text>
</comment>
<accession>A0A3Q9HS13</accession>
<sequence length="970" mass="113599">MRIVFWLNGRAGFDQTISEILCNFADGLALKGYEVELLVSDEVLDNCSVKEAAKRVWFEEGNQQILADVLISNRLENLLRNDLYQAGERIWLALEEDLTETINYFENYQLYDEIKVFTLAKKIQDQLIWTGIDAMLIRPGLKLEKFKNKKSQERECRGITISLFDSQPEVLKMVLQGIEMTRNSLNRLEIQLITNQEFKINPNLPIKLKVRPSLEERIQCYEKSDLVLHIPGQERISLIPLEAMAAGVPVIVPQHPAVEEYVRHRQNSLVLSKLHPRGIAISILNIMKFGDTREHLKNMGLKTSLNYNLEDSLQKLEEFFGHRFSLNREVERVPSLNGEEELLDIVIVNYNSGQEIRKCLASLRQYTCHPYQVIVVDNGSEDESLEYLKNEENITLIVNQQNIGFAKACNQGILVGKGKYILLLHSDIRVTDEWLEPLLAEIEKPDVGMVVPRLVKEGDEEQPYQKGGCIIIKRELLNRLGLFDEEFFLYYEDLDYSLRVREKGYRVSYPESSILHKSKNFCLNEDIRAKRDKYLTWSKNYFKEKWGTFLVDQFSERKVDGILFLSLHPWQKRAQRTEALVDYFTRRGQKVIYIEPYCSVSTVPSLEQNQFVYTFKGSGTIYHNLSNQGRRMEMMRELKDKLVEWEIYTPLLIVESPWWEPFIKHIEHRFLIYITPEILLGEDMESYRQIKEKFSQEEKSVLKAADMIIVASYKRTEELKNYKEKLIYSPGGFYPEDLERFLEGHFTMPAELVSLSGYKVGIFGVFNRYFPAHLLSELANQYPDVSFGFIGGITCDLGQLKDIPNLYFLGNKDWDTLLDWLYFFDLILYPYPDKGLNSYLDSYMINYYLAMGKPVVAFDHPELEQFGGVIRKASDDEEFLEMAIRTIYKLDEEKDEEKVRERIHRVRGNSWEDRLDDFYNQLKSQVPILEIPDLKISSEKIQEEKENPFARIFKQLLDSYQRLFRGHKRG</sequence>
<comment type="similarity">
    <text evidence="2">Belongs to the glycosyltransferase 2 family.</text>
</comment>
<dbReference type="CDD" id="cd04186">
    <property type="entry name" value="GT_2_like_c"/>
    <property type="match status" value="1"/>
</dbReference>
<keyword evidence="4" id="KW-0808">Transferase</keyword>
<dbReference type="Gene3D" id="3.90.550.10">
    <property type="entry name" value="Spore Coat Polysaccharide Biosynthesis Protein SpsA, Chain A"/>
    <property type="match status" value="1"/>
</dbReference>
<proteinExistence type="inferred from homology"/>
<name>A0A3Q9HS13_9FIRM</name>
<organism evidence="7 8">
    <name type="scientific">Anoxybacter fermentans</name>
    <dbReference type="NCBI Taxonomy" id="1323375"/>
    <lineage>
        <taxon>Bacteria</taxon>
        <taxon>Bacillati</taxon>
        <taxon>Bacillota</taxon>
        <taxon>Clostridia</taxon>
        <taxon>Halanaerobiales</taxon>
        <taxon>Anoxybacter</taxon>
    </lineage>
</organism>
<feature type="domain" description="Glycosyl transferase family 1" evidence="5">
    <location>
        <begin position="216"/>
        <end position="300"/>
    </location>
</feature>
<evidence type="ECO:0000313" key="7">
    <source>
        <dbReference type="EMBL" id="AZR74446.1"/>
    </source>
</evidence>
<dbReference type="InterPro" id="IPR029044">
    <property type="entry name" value="Nucleotide-diphossugar_trans"/>
</dbReference>
<evidence type="ECO:0000256" key="3">
    <source>
        <dbReference type="ARBA" id="ARBA00022676"/>
    </source>
</evidence>
<dbReference type="KEGG" id="aft:BBF96_14250"/>
<evidence type="ECO:0000259" key="5">
    <source>
        <dbReference type="Pfam" id="PF00534"/>
    </source>
</evidence>
<evidence type="ECO:0000256" key="1">
    <source>
        <dbReference type="ARBA" id="ARBA00004776"/>
    </source>
</evidence>
<dbReference type="OrthoDB" id="9816564at2"/>
<dbReference type="Proteomes" id="UP000267250">
    <property type="component" value="Chromosome"/>
</dbReference>
<dbReference type="Gene3D" id="3.40.50.2000">
    <property type="entry name" value="Glycogen Phosphorylase B"/>
    <property type="match status" value="2"/>
</dbReference>
<evidence type="ECO:0000256" key="4">
    <source>
        <dbReference type="ARBA" id="ARBA00022679"/>
    </source>
</evidence>